<comment type="caution">
    <text evidence="1">The sequence shown here is derived from an EMBL/GenBank/DDBJ whole genome shotgun (WGS) entry which is preliminary data.</text>
</comment>
<dbReference type="EMBL" id="LYDR01000050">
    <property type="protein sequence ID" value="ODA33716.1"/>
    <property type="molecule type" value="Genomic_DNA"/>
</dbReference>
<protein>
    <recommendedName>
        <fullName evidence="3">Fe-S oxidoreductase</fullName>
    </recommendedName>
</protein>
<dbReference type="RefSeq" id="WP_068846853.1">
    <property type="nucleotide sequence ID" value="NZ_LYDR01000050.1"/>
</dbReference>
<reference evidence="1 2" key="1">
    <citation type="submission" date="2016-05" db="EMBL/GenBank/DDBJ databases">
        <title>Genomic and physiological characterization of Planctopirus sp. isolated from fresh water lake.</title>
        <authorList>
            <person name="Subhash Y."/>
            <person name="Ramana C."/>
        </authorList>
    </citation>
    <scope>NUCLEOTIDE SEQUENCE [LARGE SCALE GENOMIC DNA]</scope>
    <source>
        <strain evidence="1 2">JC280</strain>
    </source>
</reference>
<sequence>MARKTRMTREKLPPGEHLCSYCTAKCCRYFALPIDTPTSWDDFDNMRWYIMHGRTSIFIDGGTWYLLVYGDCKNLLPDNRCGVYDTRPAICRSYSTDNCEYEVGGCYDKFFEAPEQLWEYAEAILPPRKIKREKATALPVLN</sequence>
<dbReference type="InterPro" id="IPR005358">
    <property type="entry name" value="Puta_zinc/iron-chelating_dom"/>
</dbReference>
<dbReference type="Pfam" id="PF03692">
    <property type="entry name" value="CxxCxxCC"/>
    <property type="match status" value="1"/>
</dbReference>
<gene>
    <name evidence="1" type="ORF">A6X21_18490</name>
</gene>
<dbReference type="STRING" id="1841610.A6X21_18490"/>
<dbReference type="AlphaFoldDB" id="A0A1C3EKE7"/>
<evidence type="ECO:0008006" key="3">
    <source>
        <dbReference type="Google" id="ProtNLM"/>
    </source>
</evidence>
<name>A0A1C3EKE7_9PLAN</name>
<keyword evidence="2" id="KW-1185">Reference proteome</keyword>
<evidence type="ECO:0000313" key="1">
    <source>
        <dbReference type="EMBL" id="ODA33716.1"/>
    </source>
</evidence>
<accession>A0A1C3EKE7</accession>
<dbReference type="OrthoDB" id="71604at2"/>
<dbReference type="Proteomes" id="UP000094828">
    <property type="component" value="Unassembled WGS sequence"/>
</dbReference>
<organism evidence="1 2">
    <name type="scientific">Planctopirus hydrillae</name>
    <dbReference type="NCBI Taxonomy" id="1841610"/>
    <lineage>
        <taxon>Bacteria</taxon>
        <taxon>Pseudomonadati</taxon>
        <taxon>Planctomycetota</taxon>
        <taxon>Planctomycetia</taxon>
        <taxon>Planctomycetales</taxon>
        <taxon>Planctomycetaceae</taxon>
        <taxon>Planctopirus</taxon>
    </lineage>
</organism>
<evidence type="ECO:0000313" key="2">
    <source>
        <dbReference type="Proteomes" id="UP000094828"/>
    </source>
</evidence>
<proteinExistence type="predicted"/>